<dbReference type="EMBL" id="MVBN01000008">
    <property type="protein sequence ID" value="OOK68397.1"/>
    <property type="molecule type" value="Genomic_DNA"/>
</dbReference>
<gene>
    <name evidence="2" type="ORF">BZL29_6834</name>
</gene>
<evidence type="ECO:0000313" key="2">
    <source>
        <dbReference type="EMBL" id="OOK68397.1"/>
    </source>
</evidence>
<comment type="caution">
    <text evidence="2">The sequence shown here is derived from an EMBL/GenBank/DDBJ whole genome shotgun (WGS) entry which is preliminary data.</text>
</comment>
<evidence type="ECO:0000313" key="3">
    <source>
        <dbReference type="Proteomes" id="UP000188532"/>
    </source>
</evidence>
<feature type="compositionally biased region" description="Basic and acidic residues" evidence="1">
    <location>
        <begin position="1"/>
        <end position="18"/>
    </location>
</feature>
<feature type="region of interest" description="Disordered" evidence="1">
    <location>
        <begin position="1"/>
        <end position="37"/>
    </location>
</feature>
<sequence>MRIENHDAQTHRPADEARNGAGTRWTRRRQRARYVGG</sequence>
<accession>A0A1V3WN53</accession>
<protein>
    <submittedName>
        <fullName evidence="2">Uncharacterized protein</fullName>
    </submittedName>
</protein>
<reference evidence="2 3" key="1">
    <citation type="submission" date="2017-02" db="EMBL/GenBank/DDBJ databases">
        <title>Complete genome sequences of Mycobacterium kansasii strains isolated from rhesus macaques.</title>
        <authorList>
            <person name="Panda A."/>
            <person name="Nagaraj S."/>
            <person name="Zhao X."/>
            <person name="Tettelin H."/>
            <person name="Detolla L.J."/>
        </authorList>
    </citation>
    <scope>NUCLEOTIDE SEQUENCE [LARGE SCALE GENOMIC DNA]</scope>
    <source>
        <strain evidence="2 3">11-3469</strain>
    </source>
</reference>
<proteinExistence type="predicted"/>
<dbReference type="AlphaFoldDB" id="A0A1V3WN53"/>
<evidence type="ECO:0000256" key="1">
    <source>
        <dbReference type="SAM" id="MobiDB-lite"/>
    </source>
</evidence>
<name>A0A1V3WN53_MYCKA</name>
<organism evidence="2 3">
    <name type="scientific">Mycobacterium kansasii</name>
    <dbReference type="NCBI Taxonomy" id="1768"/>
    <lineage>
        <taxon>Bacteria</taxon>
        <taxon>Bacillati</taxon>
        <taxon>Actinomycetota</taxon>
        <taxon>Actinomycetes</taxon>
        <taxon>Mycobacteriales</taxon>
        <taxon>Mycobacteriaceae</taxon>
        <taxon>Mycobacterium</taxon>
    </lineage>
</organism>
<feature type="compositionally biased region" description="Basic residues" evidence="1">
    <location>
        <begin position="25"/>
        <end position="37"/>
    </location>
</feature>
<dbReference type="Proteomes" id="UP000188532">
    <property type="component" value="Unassembled WGS sequence"/>
</dbReference>